<feature type="region of interest" description="Disordered" evidence="1">
    <location>
        <begin position="75"/>
        <end position="101"/>
    </location>
</feature>
<proteinExistence type="predicted"/>
<feature type="compositionally biased region" description="Basic and acidic residues" evidence="1">
    <location>
        <begin position="1"/>
        <end position="12"/>
    </location>
</feature>
<evidence type="ECO:0000313" key="2">
    <source>
        <dbReference type="EMBL" id="CAL1369011.1"/>
    </source>
</evidence>
<organism evidence="2 3">
    <name type="scientific">Linum trigynum</name>
    <dbReference type="NCBI Taxonomy" id="586398"/>
    <lineage>
        <taxon>Eukaryota</taxon>
        <taxon>Viridiplantae</taxon>
        <taxon>Streptophyta</taxon>
        <taxon>Embryophyta</taxon>
        <taxon>Tracheophyta</taxon>
        <taxon>Spermatophyta</taxon>
        <taxon>Magnoliopsida</taxon>
        <taxon>eudicotyledons</taxon>
        <taxon>Gunneridae</taxon>
        <taxon>Pentapetalae</taxon>
        <taxon>rosids</taxon>
        <taxon>fabids</taxon>
        <taxon>Malpighiales</taxon>
        <taxon>Linaceae</taxon>
        <taxon>Linum</taxon>
    </lineage>
</organism>
<accession>A0AAV2D7V0</accession>
<feature type="compositionally biased region" description="Basic residues" evidence="1">
    <location>
        <begin position="18"/>
        <end position="35"/>
    </location>
</feature>
<dbReference type="AlphaFoldDB" id="A0AAV2D7V0"/>
<gene>
    <name evidence="2" type="ORF">LTRI10_LOCUS11846</name>
</gene>
<feature type="region of interest" description="Disordered" evidence="1">
    <location>
        <begin position="1"/>
        <end position="42"/>
    </location>
</feature>
<reference evidence="2 3" key="1">
    <citation type="submission" date="2024-04" db="EMBL/GenBank/DDBJ databases">
        <authorList>
            <person name="Fracassetti M."/>
        </authorList>
    </citation>
    <scope>NUCLEOTIDE SEQUENCE [LARGE SCALE GENOMIC DNA]</scope>
</reference>
<keyword evidence="3" id="KW-1185">Reference proteome</keyword>
<protein>
    <submittedName>
        <fullName evidence="2">Uncharacterized protein</fullName>
    </submittedName>
</protein>
<evidence type="ECO:0000313" key="3">
    <source>
        <dbReference type="Proteomes" id="UP001497516"/>
    </source>
</evidence>
<dbReference type="Proteomes" id="UP001497516">
    <property type="component" value="Chromosome 2"/>
</dbReference>
<name>A0AAV2D7V0_9ROSI</name>
<sequence>MMVGDRGRREGCNDGGGGRRRLRWLRGGGGRRRPRWLQGEGRDSAGRWRARRREGCSSDERRRAWRVGRTAATTVVEADRESGKRWEEEERWRERERKERM</sequence>
<evidence type="ECO:0000256" key="1">
    <source>
        <dbReference type="SAM" id="MobiDB-lite"/>
    </source>
</evidence>
<feature type="compositionally biased region" description="Basic and acidic residues" evidence="1">
    <location>
        <begin position="77"/>
        <end position="101"/>
    </location>
</feature>
<dbReference type="EMBL" id="OZ034815">
    <property type="protein sequence ID" value="CAL1369011.1"/>
    <property type="molecule type" value="Genomic_DNA"/>
</dbReference>